<dbReference type="EMBL" id="FJOG01000004">
    <property type="protein sequence ID" value="CZR54215.1"/>
    <property type="molecule type" value="Genomic_DNA"/>
</dbReference>
<accession>A0A1L7WN63</accession>
<gene>
    <name evidence="2" type="ORF">PAC_04098</name>
</gene>
<evidence type="ECO:0000313" key="3">
    <source>
        <dbReference type="Proteomes" id="UP000184330"/>
    </source>
</evidence>
<sequence length="270" mass="30625">MPDPLTIAHGSARLILKFTSTVKTIGFLAHNLGSFEFSLTLRAIAADCEAIQTAWVAIETWTRTLPPAHDLEEQLVERLEQSTLFGTLVLNALDEDLDSLLRSINKLPAAGISNPAFRRRSAQMWDEVRFAKHQDRIRGQVATMTLLLQVINLQAATERTRLPADEKKTDETIDQGLPQENASQSSNPQKYSHHLGENYWDEAPQLQLQDPCSDLQFNDSKRHFEWYESKDTLLAMSIHQHPPTEISPLDYRSSTRFLHPVDIGADLMRE</sequence>
<keyword evidence="3" id="KW-1185">Reference proteome</keyword>
<feature type="compositionally biased region" description="Polar residues" evidence="1">
    <location>
        <begin position="178"/>
        <end position="190"/>
    </location>
</feature>
<proteinExistence type="predicted"/>
<reference evidence="2 3" key="1">
    <citation type="submission" date="2016-03" db="EMBL/GenBank/DDBJ databases">
        <authorList>
            <person name="Ploux O."/>
        </authorList>
    </citation>
    <scope>NUCLEOTIDE SEQUENCE [LARGE SCALE GENOMIC DNA]</scope>
    <source>
        <strain evidence="2 3">UAMH 11012</strain>
    </source>
</reference>
<dbReference type="OrthoDB" id="341259at2759"/>
<evidence type="ECO:0000256" key="1">
    <source>
        <dbReference type="SAM" id="MobiDB-lite"/>
    </source>
</evidence>
<dbReference type="AlphaFoldDB" id="A0A1L7WN63"/>
<evidence type="ECO:0000313" key="2">
    <source>
        <dbReference type="EMBL" id="CZR54215.1"/>
    </source>
</evidence>
<feature type="compositionally biased region" description="Basic and acidic residues" evidence="1">
    <location>
        <begin position="161"/>
        <end position="171"/>
    </location>
</feature>
<name>A0A1L7WN63_9HELO</name>
<organism evidence="2 3">
    <name type="scientific">Phialocephala subalpina</name>
    <dbReference type="NCBI Taxonomy" id="576137"/>
    <lineage>
        <taxon>Eukaryota</taxon>
        <taxon>Fungi</taxon>
        <taxon>Dikarya</taxon>
        <taxon>Ascomycota</taxon>
        <taxon>Pezizomycotina</taxon>
        <taxon>Leotiomycetes</taxon>
        <taxon>Helotiales</taxon>
        <taxon>Mollisiaceae</taxon>
        <taxon>Phialocephala</taxon>
        <taxon>Phialocephala fortinii species complex</taxon>
    </lineage>
</organism>
<dbReference type="Proteomes" id="UP000184330">
    <property type="component" value="Unassembled WGS sequence"/>
</dbReference>
<feature type="region of interest" description="Disordered" evidence="1">
    <location>
        <begin position="161"/>
        <end position="194"/>
    </location>
</feature>
<protein>
    <submittedName>
        <fullName evidence="2">Uncharacterized protein</fullName>
    </submittedName>
</protein>